<keyword evidence="6" id="KW-1185">Reference proteome</keyword>
<evidence type="ECO:0000313" key="6">
    <source>
        <dbReference type="Proteomes" id="UP000193749"/>
    </source>
</evidence>
<dbReference type="AlphaFoldDB" id="A0A1X1EKL0"/>
<dbReference type="InterPro" id="IPR002347">
    <property type="entry name" value="SDR_fam"/>
</dbReference>
<dbReference type="InterPro" id="IPR051911">
    <property type="entry name" value="SDR_oxidoreductase"/>
</dbReference>
<sequence>MTTNKIWLVTGASKGLGLTLTKQLLAAGHKVVATSRSKAGLEKAIGPVSSKFLPLTVDLTNEESVKEAVTEALSHFGHIDVIINNAGFGQTGTIEELSDAEVRNAFDVNVFGMFNVIRAVMPHLRHRRNGQIINISSMAGIKGYIPGWGAYCAAKFAVAGLTEALAAEVKDFSIKVTLVYPGHMRTSFLSDGSVMLPQNPLAEYTSVRKNEEAAKQEMNGHQMGDPEKAAALLIQLHEMDAPPLHYFLGEDVYKAASEKIQVLQESLEEFKSDTLSIGF</sequence>
<dbReference type="EMBL" id="MLJI01000002">
    <property type="protein sequence ID" value="ORM89426.1"/>
    <property type="molecule type" value="Genomic_DNA"/>
</dbReference>
<dbReference type="Pfam" id="PF00106">
    <property type="entry name" value="adh_short"/>
    <property type="match status" value="1"/>
</dbReference>
<dbReference type="FunFam" id="3.40.50.720:FF:000084">
    <property type="entry name" value="Short-chain dehydrogenase reductase"/>
    <property type="match status" value="1"/>
</dbReference>
<gene>
    <name evidence="5" type="ORF">HA50_22575</name>
</gene>
<protein>
    <submittedName>
        <fullName evidence="5">Short-chain dehydrogenase/reductase</fullName>
    </submittedName>
</protein>
<keyword evidence="2" id="KW-0560">Oxidoreductase</keyword>
<feature type="domain" description="Ketoreductase" evidence="4">
    <location>
        <begin position="5"/>
        <end position="172"/>
    </location>
</feature>
<proteinExistence type="inferred from homology"/>
<dbReference type="PANTHER" id="PTHR43976">
    <property type="entry name" value="SHORT CHAIN DEHYDROGENASE"/>
    <property type="match status" value="1"/>
</dbReference>
<dbReference type="PRINTS" id="PR00081">
    <property type="entry name" value="GDHRDH"/>
</dbReference>
<evidence type="ECO:0000313" key="5">
    <source>
        <dbReference type="EMBL" id="ORM89426.1"/>
    </source>
</evidence>
<dbReference type="RefSeq" id="WP_084879135.1">
    <property type="nucleotide sequence ID" value="NZ_JAGGMY010000002.1"/>
</dbReference>
<dbReference type="STRING" id="55209.HA50_22575"/>
<dbReference type="SUPFAM" id="SSF51735">
    <property type="entry name" value="NAD(P)-binding Rossmann-fold domains"/>
    <property type="match status" value="1"/>
</dbReference>
<comment type="caution">
    <text evidence="5">The sequence shown here is derived from an EMBL/GenBank/DDBJ whole genome shotgun (WGS) entry which is preliminary data.</text>
</comment>
<evidence type="ECO:0000256" key="1">
    <source>
        <dbReference type="ARBA" id="ARBA00006484"/>
    </source>
</evidence>
<name>A0A1X1EKL0_PANCY</name>
<dbReference type="OrthoDB" id="9775296at2"/>
<accession>A0A1X1EKL0</accession>
<evidence type="ECO:0000256" key="3">
    <source>
        <dbReference type="RuleBase" id="RU000363"/>
    </source>
</evidence>
<dbReference type="Gene3D" id="3.40.50.720">
    <property type="entry name" value="NAD(P)-binding Rossmann-like Domain"/>
    <property type="match status" value="1"/>
</dbReference>
<organism evidence="5 6">
    <name type="scientific">Pantoea cypripedii</name>
    <name type="common">Pectobacterium cypripedii</name>
    <name type="synonym">Erwinia cypripedii</name>
    <dbReference type="NCBI Taxonomy" id="55209"/>
    <lineage>
        <taxon>Bacteria</taxon>
        <taxon>Pseudomonadati</taxon>
        <taxon>Pseudomonadota</taxon>
        <taxon>Gammaproteobacteria</taxon>
        <taxon>Enterobacterales</taxon>
        <taxon>Erwiniaceae</taxon>
        <taxon>Pantoea</taxon>
    </lineage>
</organism>
<dbReference type="CDD" id="cd05374">
    <property type="entry name" value="17beta-HSD-like_SDR_c"/>
    <property type="match status" value="1"/>
</dbReference>
<dbReference type="GO" id="GO:0016491">
    <property type="term" value="F:oxidoreductase activity"/>
    <property type="evidence" value="ECO:0007669"/>
    <property type="project" value="UniProtKB-KW"/>
</dbReference>
<evidence type="ECO:0000259" key="4">
    <source>
        <dbReference type="SMART" id="SM00822"/>
    </source>
</evidence>
<dbReference type="SMART" id="SM00822">
    <property type="entry name" value="PKS_KR"/>
    <property type="match status" value="1"/>
</dbReference>
<dbReference type="PRINTS" id="PR00080">
    <property type="entry name" value="SDRFAMILY"/>
</dbReference>
<comment type="similarity">
    <text evidence="1 3">Belongs to the short-chain dehydrogenases/reductases (SDR) family.</text>
</comment>
<dbReference type="InterPro" id="IPR036291">
    <property type="entry name" value="NAD(P)-bd_dom_sf"/>
</dbReference>
<dbReference type="Proteomes" id="UP000193749">
    <property type="component" value="Unassembled WGS sequence"/>
</dbReference>
<evidence type="ECO:0000256" key="2">
    <source>
        <dbReference type="ARBA" id="ARBA00023002"/>
    </source>
</evidence>
<reference evidence="5 6" key="1">
    <citation type="journal article" date="2017" name="Antonie Van Leeuwenhoek">
        <title>Phylogenomic resolution of the bacterial genus Pantoea and its relationship with Erwinia and Tatumella.</title>
        <authorList>
            <person name="Palmer M."/>
            <person name="Steenkamp E.T."/>
            <person name="Coetzee M.P."/>
            <person name="Chan W.Y."/>
            <person name="van Zyl E."/>
            <person name="De Maayer P."/>
            <person name="Coutinho T.A."/>
            <person name="Blom J."/>
            <person name="Smits T.H."/>
            <person name="Duffy B."/>
            <person name="Venter S.N."/>
        </authorList>
    </citation>
    <scope>NUCLEOTIDE SEQUENCE [LARGE SCALE GENOMIC DNA]</scope>
    <source>
        <strain evidence="5 6">LMG 2657</strain>
    </source>
</reference>
<dbReference type="PANTHER" id="PTHR43976:SF16">
    <property type="entry name" value="SHORT-CHAIN DEHYDROGENASE_REDUCTASE FAMILY PROTEIN"/>
    <property type="match status" value="1"/>
</dbReference>
<dbReference type="InterPro" id="IPR057326">
    <property type="entry name" value="KR_dom"/>
</dbReference>